<keyword evidence="2" id="KW-0732">Signal</keyword>
<evidence type="ECO:0008006" key="4">
    <source>
        <dbReference type="Google" id="ProtNLM"/>
    </source>
</evidence>
<accession>A0A7S0HZ27</accession>
<feature type="compositionally biased region" description="Polar residues" evidence="1">
    <location>
        <begin position="58"/>
        <end position="71"/>
    </location>
</feature>
<evidence type="ECO:0000256" key="2">
    <source>
        <dbReference type="SAM" id="SignalP"/>
    </source>
</evidence>
<dbReference type="AlphaFoldDB" id="A0A7S0HZ27"/>
<evidence type="ECO:0000256" key="1">
    <source>
        <dbReference type="SAM" id="MobiDB-lite"/>
    </source>
</evidence>
<reference evidence="3" key="1">
    <citation type="submission" date="2021-01" db="EMBL/GenBank/DDBJ databases">
        <authorList>
            <person name="Corre E."/>
            <person name="Pelletier E."/>
            <person name="Niang G."/>
            <person name="Scheremetjew M."/>
            <person name="Finn R."/>
            <person name="Kale V."/>
            <person name="Holt S."/>
            <person name="Cochrane G."/>
            <person name="Meng A."/>
            <person name="Brown T."/>
            <person name="Cohen L."/>
        </authorList>
    </citation>
    <scope>NUCLEOTIDE SEQUENCE</scope>
    <source>
        <strain evidence="3">CCMP1374</strain>
    </source>
</reference>
<proteinExistence type="predicted"/>
<dbReference type="SUPFAM" id="SSF101447">
    <property type="entry name" value="Formin homology 2 domain (FH2 domain)"/>
    <property type="match status" value="1"/>
</dbReference>
<organism evidence="3">
    <name type="scientific">Phaeocystis antarctica</name>
    <dbReference type="NCBI Taxonomy" id="33657"/>
    <lineage>
        <taxon>Eukaryota</taxon>
        <taxon>Haptista</taxon>
        <taxon>Haptophyta</taxon>
        <taxon>Prymnesiophyceae</taxon>
        <taxon>Phaeocystales</taxon>
        <taxon>Phaeocystaceae</taxon>
        <taxon>Phaeocystis</taxon>
    </lineage>
</organism>
<gene>
    <name evidence="3" type="ORF">PANT1444_LOCUS18315</name>
</gene>
<feature type="region of interest" description="Disordered" evidence="1">
    <location>
        <begin position="53"/>
        <end position="80"/>
    </location>
</feature>
<evidence type="ECO:0000313" key="3">
    <source>
        <dbReference type="EMBL" id="CAD8505990.1"/>
    </source>
</evidence>
<feature type="chain" id="PRO_5030767548" description="Alpha-1,6-mannosyl-glycoprotein 6-beta-N-acetylglucosaminyltransferase" evidence="2">
    <location>
        <begin position="17"/>
        <end position="410"/>
    </location>
</feature>
<dbReference type="EMBL" id="HBEP01032432">
    <property type="protein sequence ID" value="CAD8505990.1"/>
    <property type="molecule type" value="Transcribed_RNA"/>
</dbReference>
<feature type="signal peptide" evidence="2">
    <location>
        <begin position="1"/>
        <end position="16"/>
    </location>
</feature>
<protein>
    <recommendedName>
        <fullName evidence="4">Alpha-1,6-mannosyl-glycoprotein 6-beta-N-acetylglucosaminyltransferase</fullName>
    </recommendedName>
</protein>
<name>A0A7S0HZ27_9EUKA</name>
<sequence>MKALLALALASAAAAAQEEPATLAAIVQQMASLQQRVTLVETENADLRSELAAAKRQGPQNSQFGVSSLGGQSRRLGESPDTCCRWTPGETCQTTEEVCTMVHEYIEAKALTVEFLDATNAGCLGSDKDAWRASFDGSTANVTLSNAAGVVTTMATPLKVTHAVNCAAEQPTLTLQLPTEAASTLLVGGFDVAAALMKLGAKVADYDTLVAGLTPIAGCYSITDEATCIASKDNRDAHPNAPCTWCCGAVCTASGSSAKCQPFNYLLSGGTHLNGYIGTGTNGAGYNTCPPPPPPPPPPPVCGTACDTVCGTASSVEWHYGALGQDCNAVCSIAGKSCDANALTTHTRNTECNTALAANLGVTCNQGGYSSSAMRPGYNSGDGSCYYANPATTLDCAAFSSTNARFCPCS</sequence>